<name>A0AAD1U5J9_EUPCR</name>
<comment type="caution">
    <text evidence="3">The sequence shown here is derived from an EMBL/GenBank/DDBJ whole genome shotgun (WGS) entry which is preliminary data.</text>
</comment>
<sequence>MSVYNEANIVVIKTPASASKALMTPTKKVPAERLNCSISPRCHKLPLRDSKVLGDISNSCINNEDPIELRKMYEKKIRNLNSSNEIKTALLQQKYDLKCKEIEDLKENNKYYSSINSICNTREEEAKEQLKVNREQFLKEMIDIKADHLDQMVKMQNKIYSLEKDNMGLEDEIEKLREERKNGNMQNAVQGLSEELRRALKDIEKMKDDKIRDNIRQSNQKEIDQLCSKIREMKNEHQRDQDYIKKYEKEIEDLKHLHDCILSELKKSHQNEREVLESRIQSLEHQIKGMINNHPITDCSFMMTESAENIETITDENYTLQSNRDGNFYAGDNSNKKDLSIIYESYKENQDKLENYLANIIPKKDYKISELERDLMNKEIIINKLKNELDKTKNNLKNMKTNVFDLKQRAKVLEDFLADHTSKQCDSFCNSRNNTNNSRVSHHSKASSENEPQDDHSQQMYEVQSNTIHNHCQREIPQNFVTPNKPDKERNYKSVFKSDIGLETMKRMSSLKIGVNSTKRKNRKISSRRAINDPPSQSSINNIKQSEIVPRDLQLDLSRITMRDTSFVAKLASKDEADIAEEEIYLKHYFRNNPTSEQTMEDKRREIYEKYCEPDNDYLSRSYKDE</sequence>
<dbReference type="AlphaFoldDB" id="A0AAD1U5J9"/>
<accession>A0AAD1U5J9</accession>
<proteinExistence type="predicted"/>
<dbReference type="Gene3D" id="1.20.5.490">
    <property type="entry name" value="Single helix bin"/>
    <property type="match status" value="1"/>
</dbReference>
<evidence type="ECO:0000256" key="1">
    <source>
        <dbReference type="SAM" id="Coils"/>
    </source>
</evidence>
<evidence type="ECO:0000313" key="3">
    <source>
        <dbReference type="EMBL" id="CAI2360892.1"/>
    </source>
</evidence>
<evidence type="ECO:0000256" key="2">
    <source>
        <dbReference type="SAM" id="MobiDB-lite"/>
    </source>
</evidence>
<feature type="coiled-coil region" evidence="1">
    <location>
        <begin position="120"/>
        <end position="293"/>
    </location>
</feature>
<feature type="region of interest" description="Disordered" evidence="2">
    <location>
        <begin position="471"/>
        <end position="491"/>
    </location>
</feature>
<reference evidence="3" key="1">
    <citation type="submission" date="2023-07" db="EMBL/GenBank/DDBJ databases">
        <authorList>
            <consortium name="AG Swart"/>
            <person name="Singh M."/>
            <person name="Singh A."/>
            <person name="Seah K."/>
            <person name="Emmerich C."/>
        </authorList>
    </citation>
    <scope>NUCLEOTIDE SEQUENCE</scope>
    <source>
        <strain evidence="3">DP1</strain>
    </source>
</reference>
<keyword evidence="4" id="KW-1185">Reference proteome</keyword>
<feature type="coiled-coil region" evidence="1">
    <location>
        <begin position="368"/>
        <end position="409"/>
    </location>
</feature>
<feature type="compositionally biased region" description="Basic residues" evidence="2">
    <location>
        <begin position="518"/>
        <end position="527"/>
    </location>
</feature>
<evidence type="ECO:0000313" key="4">
    <source>
        <dbReference type="Proteomes" id="UP001295684"/>
    </source>
</evidence>
<feature type="region of interest" description="Disordered" evidence="2">
    <location>
        <begin position="515"/>
        <end position="541"/>
    </location>
</feature>
<dbReference type="Proteomes" id="UP001295684">
    <property type="component" value="Unassembled WGS sequence"/>
</dbReference>
<organism evidence="3 4">
    <name type="scientific">Euplotes crassus</name>
    <dbReference type="NCBI Taxonomy" id="5936"/>
    <lineage>
        <taxon>Eukaryota</taxon>
        <taxon>Sar</taxon>
        <taxon>Alveolata</taxon>
        <taxon>Ciliophora</taxon>
        <taxon>Intramacronucleata</taxon>
        <taxon>Spirotrichea</taxon>
        <taxon>Hypotrichia</taxon>
        <taxon>Euplotida</taxon>
        <taxon>Euplotidae</taxon>
        <taxon>Moneuplotes</taxon>
    </lineage>
</organism>
<dbReference type="EMBL" id="CAMPGE010002086">
    <property type="protein sequence ID" value="CAI2360892.1"/>
    <property type="molecule type" value="Genomic_DNA"/>
</dbReference>
<feature type="compositionally biased region" description="Low complexity" evidence="2">
    <location>
        <begin position="427"/>
        <end position="439"/>
    </location>
</feature>
<keyword evidence="1" id="KW-0175">Coiled coil</keyword>
<protein>
    <submittedName>
        <fullName evidence="3">Uncharacterized protein</fullName>
    </submittedName>
</protein>
<feature type="region of interest" description="Disordered" evidence="2">
    <location>
        <begin position="427"/>
        <end position="458"/>
    </location>
</feature>
<gene>
    <name evidence="3" type="ORF">ECRASSUSDP1_LOCUS2200</name>
</gene>